<feature type="compositionally biased region" description="Acidic residues" evidence="10">
    <location>
        <begin position="3300"/>
        <end position="3313"/>
    </location>
</feature>
<dbReference type="InterPro" id="IPR041190">
    <property type="entry name" value="Midasin_AAA_lid_5"/>
</dbReference>
<comment type="subcellular location">
    <subcellularLocation>
        <location evidence="1">Nucleus</location>
        <location evidence="1">Nucleolus</location>
    </subcellularLocation>
    <subcellularLocation>
        <location evidence="2">Nucleus</location>
        <location evidence="2">Nucleoplasm</location>
    </subcellularLocation>
</comment>
<feature type="coiled-coil region" evidence="9">
    <location>
        <begin position="2766"/>
        <end position="2793"/>
    </location>
</feature>
<dbReference type="GO" id="GO:0016887">
    <property type="term" value="F:ATP hydrolysis activity"/>
    <property type="evidence" value="ECO:0007669"/>
    <property type="project" value="InterPro"/>
</dbReference>
<evidence type="ECO:0000256" key="7">
    <source>
        <dbReference type="ARBA" id="ARBA00023186"/>
    </source>
</evidence>
<dbReference type="InterPro" id="IPR003593">
    <property type="entry name" value="AAA+_ATPase"/>
</dbReference>
<feature type="compositionally biased region" description="Polar residues" evidence="10">
    <location>
        <begin position="3482"/>
        <end position="3494"/>
    </location>
</feature>
<dbReference type="SMART" id="SM00382">
    <property type="entry name" value="AAA"/>
    <property type="match status" value="5"/>
</dbReference>
<feature type="compositionally biased region" description="Basic and acidic residues" evidence="10">
    <location>
        <begin position="3185"/>
        <end position="3196"/>
    </location>
</feature>
<feature type="domain" description="AAA+ ATPase" evidence="11">
    <location>
        <begin position="1321"/>
        <end position="1487"/>
    </location>
</feature>
<comment type="similarity">
    <text evidence="3">Belongs to the midasin family.</text>
</comment>
<keyword evidence="6" id="KW-0067">ATP-binding</keyword>
<keyword evidence="5" id="KW-0547">Nucleotide-binding</keyword>
<evidence type="ECO:0000256" key="3">
    <source>
        <dbReference type="ARBA" id="ARBA00007188"/>
    </source>
</evidence>
<feature type="compositionally biased region" description="Basic and acidic residues" evidence="10">
    <location>
        <begin position="3439"/>
        <end position="3452"/>
    </location>
</feature>
<feature type="compositionally biased region" description="Acidic residues" evidence="10">
    <location>
        <begin position="3175"/>
        <end position="3184"/>
    </location>
</feature>
<feature type="compositionally biased region" description="Acidic residues" evidence="10">
    <location>
        <begin position="3239"/>
        <end position="3259"/>
    </location>
</feature>
<dbReference type="GO" id="GO:0030687">
    <property type="term" value="C:preribosome, large subunit precursor"/>
    <property type="evidence" value="ECO:0007669"/>
    <property type="project" value="TreeGrafter"/>
</dbReference>
<dbReference type="EMBL" id="CAJJDM010000081">
    <property type="protein sequence ID" value="CAD8087235.1"/>
    <property type="molecule type" value="Genomic_DNA"/>
</dbReference>
<evidence type="ECO:0000256" key="8">
    <source>
        <dbReference type="ARBA" id="ARBA00023242"/>
    </source>
</evidence>
<feature type="region of interest" description="Disordered" evidence="10">
    <location>
        <begin position="3439"/>
        <end position="3539"/>
    </location>
</feature>
<dbReference type="GO" id="GO:0005730">
    <property type="term" value="C:nucleolus"/>
    <property type="evidence" value="ECO:0007669"/>
    <property type="project" value="UniProtKB-SubCell"/>
</dbReference>
<dbReference type="GO" id="GO:0005654">
    <property type="term" value="C:nucleoplasm"/>
    <property type="evidence" value="ECO:0007669"/>
    <property type="project" value="UniProtKB-SubCell"/>
</dbReference>
<dbReference type="InterPro" id="IPR011704">
    <property type="entry name" value="ATPase_dyneun-rel_AAA"/>
</dbReference>
<evidence type="ECO:0000259" key="11">
    <source>
        <dbReference type="SMART" id="SM00382"/>
    </source>
</evidence>
<feature type="compositionally biased region" description="Basic and acidic residues" evidence="10">
    <location>
        <begin position="3389"/>
        <end position="3425"/>
    </location>
</feature>
<reference evidence="12" key="1">
    <citation type="submission" date="2021-01" db="EMBL/GenBank/DDBJ databases">
        <authorList>
            <consortium name="Genoscope - CEA"/>
            <person name="William W."/>
        </authorList>
    </citation>
    <scope>NUCLEOTIDE SEQUENCE</scope>
</reference>
<feature type="compositionally biased region" description="Acidic residues" evidence="10">
    <location>
        <begin position="3274"/>
        <end position="3283"/>
    </location>
</feature>
<feature type="compositionally biased region" description="Basic and acidic residues" evidence="10">
    <location>
        <begin position="3205"/>
        <end position="3218"/>
    </location>
</feature>
<name>A0A8S1NDP6_PARPR</name>
<dbReference type="Proteomes" id="UP000688137">
    <property type="component" value="Unassembled WGS sequence"/>
</dbReference>
<feature type="compositionally biased region" description="Low complexity" evidence="10">
    <location>
        <begin position="3095"/>
        <end position="3105"/>
    </location>
</feature>
<feature type="compositionally biased region" description="Basic and acidic residues" evidence="10">
    <location>
        <begin position="3461"/>
        <end position="3481"/>
    </location>
</feature>
<feature type="compositionally biased region" description="Basic and acidic residues" evidence="10">
    <location>
        <begin position="3225"/>
        <end position="3235"/>
    </location>
</feature>
<evidence type="ECO:0000256" key="1">
    <source>
        <dbReference type="ARBA" id="ARBA00004604"/>
    </source>
</evidence>
<feature type="coiled-coil region" evidence="9">
    <location>
        <begin position="2380"/>
        <end position="2433"/>
    </location>
</feature>
<protein>
    <recommendedName>
        <fullName evidence="4">Midasin</fullName>
    </recommendedName>
</protein>
<feature type="region of interest" description="Disordered" evidence="10">
    <location>
        <begin position="3095"/>
        <end position="3425"/>
    </location>
</feature>
<dbReference type="FunFam" id="3.40.50.300:FF:000142">
    <property type="entry name" value="Midasin"/>
    <property type="match status" value="2"/>
</dbReference>
<feature type="compositionally biased region" description="Acidic residues" evidence="10">
    <location>
        <begin position="3139"/>
        <end position="3148"/>
    </location>
</feature>
<gene>
    <name evidence="12" type="ORF">PPRIM_AZ9-3.1.T0780097</name>
</gene>
<keyword evidence="13" id="KW-1185">Reference proteome</keyword>
<dbReference type="Pfam" id="PF17865">
    <property type="entry name" value="AAA_lid_5"/>
    <property type="match status" value="1"/>
</dbReference>
<feature type="compositionally biased region" description="Low complexity" evidence="10">
    <location>
        <begin position="3376"/>
        <end position="3387"/>
    </location>
</feature>
<keyword evidence="8" id="KW-0539">Nucleus</keyword>
<dbReference type="Pfam" id="PF07728">
    <property type="entry name" value="AAA_5"/>
    <property type="match status" value="6"/>
</dbReference>
<dbReference type="PANTHER" id="PTHR48103:SF2">
    <property type="entry name" value="MIDASIN"/>
    <property type="match status" value="1"/>
</dbReference>
<feature type="compositionally biased region" description="Low complexity" evidence="10">
    <location>
        <begin position="3284"/>
        <end position="3296"/>
    </location>
</feature>
<feature type="compositionally biased region" description="Acidic residues" evidence="10">
    <location>
        <begin position="3057"/>
        <end position="3066"/>
    </location>
</feature>
<feature type="domain" description="AAA+ ATPase" evidence="11">
    <location>
        <begin position="395"/>
        <end position="624"/>
    </location>
</feature>
<evidence type="ECO:0000256" key="2">
    <source>
        <dbReference type="ARBA" id="ARBA00004642"/>
    </source>
</evidence>
<comment type="caution">
    <text evidence="12">The sequence shown here is derived from an EMBL/GenBank/DDBJ whole genome shotgun (WGS) entry which is preliminary data.</text>
</comment>
<keyword evidence="9" id="KW-0175">Coiled coil</keyword>
<feature type="compositionally biased region" description="Basic and acidic residues" evidence="10">
    <location>
        <begin position="3114"/>
        <end position="3130"/>
    </location>
</feature>
<evidence type="ECO:0000256" key="4">
    <source>
        <dbReference type="ARBA" id="ARBA00017143"/>
    </source>
</evidence>
<evidence type="ECO:0000256" key="10">
    <source>
        <dbReference type="SAM" id="MobiDB-lite"/>
    </source>
</evidence>
<dbReference type="Pfam" id="PF17867">
    <property type="entry name" value="AAA_lid_7"/>
    <property type="match status" value="1"/>
</dbReference>
<dbReference type="GO" id="GO:0000027">
    <property type="term" value="P:ribosomal large subunit assembly"/>
    <property type="evidence" value="ECO:0007669"/>
    <property type="project" value="TreeGrafter"/>
</dbReference>
<dbReference type="PANTHER" id="PTHR48103">
    <property type="entry name" value="MIDASIN-RELATED"/>
    <property type="match status" value="1"/>
</dbReference>
<dbReference type="GO" id="GO:0005524">
    <property type="term" value="F:ATP binding"/>
    <property type="evidence" value="ECO:0007669"/>
    <property type="project" value="UniProtKB-KW"/>
</dbReference>
<proteinExistence type="inferred from homology"/>
<feature type="domain" description="AAA+ ATPase" evidence="11">
    <location>
        <begin position="1070"/>
        <end position="1220"/>
    </location>
</feature>
<accession>A0A8S1NDP6</accession>
<organism evidence="12 13">
    <name type="scientific">Paramecium primaurelia</name>
    <dbReference type="NCBI Taxonomy" id="5886"/>
    <lineage>
        <taxon>Eukaryota</taxon>
        <taxon>Sar</taxon>
        <taxon>Alveolata</taxon>
        <taxon>Ciliophora</taxon>
        <taxon>Intramacronucleata</taxon>
        <taxon>Oligohymenophorea</taxon>
        <taxon>Peniculida</taxon>
        <taxon>Parameciidae</taxon>
        <taxon>Paramecium</taxon>
    </lineage>
</organism>
<dbReference type="CDD" id="cd00009">
    <property type="entry name" value="AAA"/>
    <property type="match status" value="1"/>
</dbReference>
<feature type="compositionally biased region" description="Polar residues" evidence="10">
    <location>
        <begin position="3363"/>
        <end position="3375"/>
    </location>
</feature>
<dbReference type="InterPro" id="IPR040848">
    <property type="entry name" value="AAA_lid_7"/>
</dbReference>
<feature type="domain" description="AAA+ ATPase" evidence="11">
    <location>
        <begin position="132"/>
        <end position="264"/>
    </location>
</feature>
<dbReference type="OMA" id="RCHRINN"/>
<evidence type="ECO:0000256" key="9">
    <source>
        <dbReference type="SAM" id="Coils"/>
    </source>
</evidence>
<dbReference type="GO" id="GO:0000055">
    <property type="term" value="P:ribosomal large subunit export from nucleus"/>
    <property type="evidence" value="ECO:0007669"/>
    <property type="project" value="TreeGrafter"/>
</dbReference>
<feature type="region of interest" description="Disordered" evidence="10">
    <location>
        <begin position="3057"/>
        <end position="3081"/>
    </location>
</feature>
<keyword evidence="7" id="KW-0143">Chaperone</keyword>
<feature type="compositionally biased region" description="Basic and acidic residues" evidence="10">
    <location>
        <begin position="3314"/>
        <end position="3332"/>
    </location>
</feature>
<evidence type="ECO:0000256" key="5">
    <source>
        <dbReference type="ARBA" id="ARBA00022741"/>
    </source>
</evidence>
<feature type="compositionally biased region" description="Basic and acidic residues" evidence="10">
    <location>
        <begin position="3495"/>
        <end position="3529"/>
    </location>
</feature>
<evidence type="ECO:0000256" key="6">
    <source>
        <dbReference type="ARBA" id="ARBA00022840"/>
    </source>
</evidence>
<evidence type="ECO:0000313" key="12">
    <source>
        <dbReference type="EMBL" id="CAD8087235.1"/>
    </source>
</evidence>
<sequence>MENWNLIRQECKDQSESVIAYLFQRFPSLRNLLKSKILNTLPNSYLVCYVLDKCTPIGDSAFALNLKALQGILIAEPEKRLFLEKEFYDQRLKNRQVKHIFAITQQNKRINTGNEIQVDKIKLNELTYMLDQTNFVIICGPFGCGKTTLLKYYFELHKQKELTLYMDETIDFQSLVGQFVCTEQIGVFTHKAGPLLFCENIGAYLIMKNYSETSEDFKQQLRRALQLKYVEVNGQKKDISNLKVIALQKDVIEDQYVIIMEPINFEILKQINCRYFKEIIEWYQNTQQKLELKDLYKLKNRFQYHLKDYQDQIYIPEQVRNKLCLECWEVLKVDLSQVFQLDQLRQTTYLQRYDHYLEFSKLGQIEINQDYQQQLIVYNQYSSRIMEQIMTCILNDEACLLVGDTGCGKTTLTQHCAQLLGKKLHIYNLSEGSDCQDLIGGFRPLNQETLIKINYTKFLKYFTRTVNSQKNQQFINSLQKLYATKKFNMLVKCMIETTQQCLTKVNDNKLKDKMNKLMKNLKSSVQEMSFYFLTGNFIKAMQKGDWVLIDEINLANNELLQKILPAIEKTQLLFYERGDENPIKIHPNFRIFGCMNPGTDVGKKELPPNIKNKFSTIFCHELLDKQDIIDFIKGLIGHSFDVVKLADLYLNLKDICKKHQFNLQTFSLRNLARALHYFRSSKQKNQNLSMFNGLSLAFGSGLGKDSQELFHQQLQINGLDYKQFTPSINQQNYRIFDQYVEIYGFQLPRGYEQPISPEKCEYLITPSNFGYLLSCLRCISGTGIPILLEGPTSGGKTSLIYFIAKICGQRCHRINNHQNTQLEEYFGTYSQVGNSIQFVDGLLVTAMRRGDWIILDELNLARSEILENLNRLLDDNQELFLPETQTTLKPHPGFRIFGTQNPVTYSGRKQLSKAFRNRFIEIQVEEISTEDLTNILKTRCQYLPETHIPLVRQTQVQINLLRASESLFMGMVTLRDLIKWGNRMKTASSGKESTAMEGYCLIVERVRDIQLRKQLQTIIENIFKVKLHPEEYYMDVLKNSGLIEFSTKYNIQWNQSFIRMTALTLKSIQNNEPALLVGPPGIGKTTLTTIIADKLNLQNQHIVCHQYLELSDFVGALRPTRDSNSTSPFQFQDGPLLKCFKEGGVFLIDEVNMCPESVLEGLNSCLEQPATLTVNDQFYQAHKTFVIIAAMNPSGDWGKKELTPALRSRFTEIFVFNPLSKNEMHSIVQQFEQLHCNTICDTLLSHEDMTFRDLLQIVEHIKKLRQTGYSDEAIIIQESIDFALDQVTQIRNNLYSNMELEQTQLIPEINAYKLLRAINIHNKPIMIQGPPQCGKTHIIQYFAKLRGIKCVKIIFDEQSDLQELLGTDQPNSSLDQISKLVGYQVSSEQSNGQFRFVPGPLLEGLKKGYWVILKNLNLAPQNVLEGLNSILDHRREIFIPELGQIIQVHQDCKLFAIQNPMTCGEGRKGLPLSFLNRFIKIEFQKYSEEFKVQICPSINLPLAALNMYNLLSFNQALRDKLLINSTNDQVTSDHIDSTLWAQQRIHFSDLINSVSYLRSVLIIGDKQIGKKYLIERVAKYCNQQLVNILLSKQTDSMELLGQYVQGDQDSLFKWQFSRLVEAAINGEWVLIDSPSRELFPKLSQFIEEDHFTLFGIDIPINNKFKIFITTEQLNLHHNVKLYMQMHNTYQFKLSYYQDIRRIIYQDFEELYDHQEIVLYYYQKQNNIIPQQQVIRMLQKLRIQIESILLTQDMISQYEIQLLLNQIFSSQENIQNSNLLNSLINFNILFKIDNPIIEIKDCSLKDDNPIIINQIHNQSLIKRIIREHNNIYLEYFSYGEQSILQQQFDTLLSTNLQLFKENSFKLKESSNIQIPELSSSIEGLIQSIVKLKLLQQLVSILQQQNINYTDVKLYEFMLRQKNFEFQIDIDLQNQMIKTIDDWKKQEIFDYIIFDKRMLNITEDIVQLKCKINLLSEQLRESENLKEFVLLLKQCLQSKPLAAIDSWVSSLLKSQSPLYFNEFPLISDQLSVLNHYRKYLTKEVNFENKLNIDIYQLQTLYNYQKTDLIHQDLHFVLKYVQFYIDYLNINPKVYSSPLKICGNDQIQTYIEYLKNSHSKIDLRQTQQILLQGFLQAQLFEIPFYKSLLNRFYFSRSQHIYYYKKIEKTMSIEFFQKIIDLTDDDLMKLSSNEIQLIILQLFQEQLEQAQNACFDSQYLLKGYYQEKHQQLSELLESTKLKVDQIKERLFIRDPFQSNLEATMQFIQDLKQALLTISKNMNRQYIEAWIIQSYDKYYYGFKDFLQPIYESLMFIEYPIEPTAQLSNSGFKYQLRSLKEQNFIKFSDQQLISQEERDVFKMDDAKLYILLSRKIKGLVVEQYNDNTVENEQKQLEQQLKKELNQYREELEQVGKVTTDELKHNVREELSQLDILSKEFLDYILELESQNKNPLIITKMFGRFIQPTLSISDDMHIDAFLYKLQFNKLQNVYKQTDQDEITKATDLLMKILIKIKSIQEDDLFAENEVIQSMGIFIVHLLKQNAYSTPLIKMITGIELLLEKIELWDKTVPKEFKIYGYDLQNLVIKWRKIERDGWKYILANKIQELWCVESIILFKLLRDLTHNSLKTYLNECDIGVFEIRIIMLRQILKYLNLQQRQLISQHIEQSSIFIETYNQQLGSTVQGYIKEVAEYRKLVSWESKNYIIVQQTSHKMHGKLIKVQGRFRAYLNEKLQKVVIKIQLQDEFTDSIDGFLLKSKQFQQKPQSNKSFHSMLQNLIEQSLERVKNLKEQKSNSKLAALKNFQEYISTFLGLKMHQSYKEDNYLLQNEAHPLISKASFYYYKAISVMEQSAQQIGKFVPPEYSTKSFSLILDYIRKLNHQFKLIRPLIKIENESNSQYVQVVPQDYLNCFKDTDIYDQLNEFNINKDQLSLSKLLDLIESKFHNYSNKYENSYHILKQLHEYLLQIKINDLKQNVLNEEKQQVNQEKIQIVYIKYMKNLEQEENLLAGEIKILNSFNKHGIDQSKLNLVIKNLEYSCKFLYFMTSILCNIIVKGFCQKDDDQDENGEDNQENFQAGTGIGEGKGEQNVTKEIEYEEQLLGEQKQQQQQQPEEEEQEQEKEKDKKEDAFDMKNDFDGQNQEQSKDEENEEQEQEQDKNSMDEGFSSVNEDNEDMKQYQGSEEEDDEQNEDEAKSNRKKSDIEFNADEEKDDKKIQAKEEREQKQNNQKRNMKDLNEDSHNVDSQIEEEEQDGDEENEESIEDSGEDLKDYAGKGGEQLESMDEEDVEELNNNQSQNQDQENISMNEEENPNPDEMPIEEEIKFDEPNMEQEPEKQDINEDIMQKQAEQLEKQDMDNIEEEQDQNQNQLFTNQQDVENQLNDQAQDQGQQGEEGTQDKDENDKKQKEQDNKNKKQREQGEDGGDSKLEMIKKLFDAMEQHLTKEDMDNFKKDLNVHDSEQEENDNEDAIHDNDYKVSKDQIQHKRDNTTNLPTKFQQNETQDMKREGEENKEKGQGKSMDEEKVEKKEEQEKENQENMNQSNKEFIIPQPIEIENKNQSDIPIEEYIKQYFRLGYDINGDINLQKGLEMWPKLQQEVLESSIHLCEELKSILIATQVSALKGDYKTGKRLNMKKIIPYIASNYRKDKIWLRRTQPQKRTFQILLALDDSLSMSENQVGYLSLQSLTSLSLALSKMEAGQIGIASIHEGMRLLHDFNKPFTQLDCPFILGQFNFEFESKQSSELSLMRFMRESIDQFKNIRVANAQQICFIMSDGKFNKKMVRPLVREAEELQIFYVFIILDREDQSITNIKSTHYVTVNDKQKIEIRNYLEDFPFRYYIIIKSPHELNHVLVNILRQYYQLLE</sequence>
<feature type="domain" description="AAA+ ATPase" evidence="11">
    <location>
        <begin position="782"/>
        <end position="929"/>
    </location>
</feature>
<evidence type="ECO:0000313" key="13">
    <source>
        <dbReference type="Proteomes" id="UP000688137"/>
    </source>
</evidence>